<keyword evidence="6 12" id="KW-1133">Transmembrane helix</keyword>
<evidence type="ECO:0000256" key="1">
    <source>
        <dbReference type="ARBA" id="ARBA00004273"/>
    </source>
</evidence>
<evidence type="ECO:0000256" key="7">
    <source>
        <dbReference type="ARBA" id="ARBA00023128"/>
    </source>
</evidence>
<evidence type="ECO:0000256" key="9">
    <source>
        <dbReference type="PIRNR" id="PIRNR007871"/>
    </source>
</evidence>
<dbReference type="EMBL" id="KN846951">
    <property type="protein sequence ID" value="KIV87002.1"/>
    <property type="molecule type" value="Genomic_DNA"/>
</dbReference>
<dbReference type="AlphaFoldDB" id="A0A0D1YWW6"/>
<sequence>MADDTRQSSDISPDDQSQSDLARSKRRAKHDFPQSQAGKMWAALGNPAEPINEMPGGQYNSAGGKPADVSWKDAFNFSYNGKGPAWYQTPCARDSLLVGIASGGGIGGLRFVLKGLSSVLVTTNYAVGAFALTAGGMYYWCDMRRKEEQRGIAQAVVGMKMLHEKKAREKKAAEDAAVALKAKEEEEQRKRNQHWYKFW</sequence>
<keyword evidence="7 9" id="KW-0496">Mitochondrion</keyword>
<dbReference type="GO" id="GO:0005743">
    <property type="term" value="C:mitochondrial inner membrane"/>
    <property type="evidence" value="ECO:0007669"/>
    <property type="project" value="UniProtKB-SubCell"/>
</dbReference>
<comment type="similarity">
    <text evidence="2 9">Belongs to the COX20 family.</text>
</comment>
<dbReference type="PIRSF" id="PIRSF007871">
    <property type="entry name" value="Cox20"/>
    <property type="match status" value="1"/>
</dbReference>
<evidence type="ECO:0000256" key="3">
    <source>
        <dbReference type="ARBA" id="ARBA00017689"/>
    </source>
</evidence>
<protein>
    <recommendedName>
        <fullName evidence="3 9">Cytochrome c oxidase assembly protein COX20, mitochondrial</fullName>
    </recommendedName>
</protein>
<accession>A0A0D1YWW6</accession>
<feature type="coiled-coil region" evidence="10">
    <location>
        <begin position="163"/>
        <end position="193"/>
    </location>
</feature>
<evidence type="ECO:0000256" key="5">
    <source>
        <dbReference type="ARBA" id="ARBA00022792"/>
    </source>
</evidence>
<feature type="compositionally biased region" description="Low complexity" evidence="11">
    <location>
        <begin position="8"/>
        <end position="20"/>
    </location>
</feature>
<evidence type="ECO:0000256" key="4">
    <source>
        <dbReference type="ARBA" id="ARBA00022692"/>
    </source>
</evidence>
<dbReference type="GO" id="GO:0033617">
    <property type="term" value="P:mitochondrial respiratory chain complex IV assembly"/>
    <property type="evidence" value="ECO:0007669"/>
    <property type="project" value="InterPro"/>
</dbReference>
<keyword evidence="10" id="KW-0175">Coiled coil</keyword>
<evidence type="ECO:0000313" key="14">
    <source>
        <dbReference type="Proteomes" id="UP000053599"/>
    </source>
</evidence>
<dbReference type="HOGENOM" id="CLU_101495_0_0_1"/>
<gene>
    <name evidence="13" type="ORF">PV11_02575</name>
</gene>
<evidence type="ECO:0000313" key="13">
    <source>
        <dbReference type="EMBL" id="KIV87002.1"/>
    </source>
</evidence>
<name>A0A0D1YWW6_9EURO</name>
<comment type="function">
    <text evidence="9">Involved in the assembly of the cytochrome c oxidase complex.</text>
</comment>
<feature type="transmembrane region" description="Helical" evidence="12">
    <location>
        <begin position="119"/>
        <end position="140"/>
    </location>
</feature>
<feature type="region of interest" description="Disordered" evidence="11">
    <location>
        <begin position="1"/>
        <end position="39"/>
    </location>
</feature>
<evidence type="ECO:0000256" key="11">
    <source>
        <dbReference type="SAM" id="MobiDB-lite"/>
    </source>
</evidence>
<evidence type="ECO:0000256" key="10">
    <source>
        <dbReference type="SAM" id="Coils"/>
    </source>
</evidence>
<dbReference type="PANTHER" id="PTHR31586:SF1">
    <property type="entry name" value="CYTOCHROME C OXIDASE ASSEMBLY PROTEIN COX20, MITOCHONDRIAL"/>
    <property type="match status" value="1"/>
</dbReference>
<evidence type="ECO:0000256" key="12">
    <source>
        <dbReference type="SAM" id="Phobius"/>
    </source>
</evidence>
<evidence type="ECO:0000256" key="2">
    <source>
        <dbReference type="ARBA" id="ARBA00009575"/>
    </source>
</evidence>
<reference evidence="13 14" key="1">
    <citation type="submission" date="2015-01" db="EMBL/GenBank/DDBJ databases">
        <title>The Genome Sequence of Exophiala sideris CBS121828.</title>
        <authorList>
            <consortium name="The Broad Institute Genomics Platform"/>
            <person name="Cuomo C."/>
            <person name="de Hoog S."/>
            <person name="Gorbushina A."/>
            <person name="Stielow B."/>
            <person name="Teixiera M."/>
            <person name="Abouelleil A."/>
            <person name="Chapman S.B."/>
            <person name="Priest M."/>
            <person name="Young S.K."/>
            <person name="Wortman J."/>
            <person name="Nusbaum C."/>
            <person name="Birren B."/>
        </authorList>
    </citation>
    <scope>NUCLEOTIDE SEQUENCE [LARGE SCALE GENOMIC DNA]</scope>
    <source>
        <strain evidence="13 14">CBS 121828</strain>
    </source>
</reference>
<comment type="subcellular location">
    <subcellularLocation>
        <location evidence="1 9">Mitochondrion inner membrane</location>
    </subcellularLocation>
</comment>
<feature type="transmembrane region" description="Helical" evidence="12">
    <location>
        <begin position="96"/>
        <end position="113"/>
    </location>
</feature>
<evidence type="ECO:0000256" key="6">
    <source>
        <dbReference type="ARBA" id="ARBA00022989"/>
    </source>
</evidence>
<keyword evidence="8 9" id="KW-0472">Membrane</keyword>
<keyword evidence="5 9" id="KW-0999">Mitochondrion inner membrane</keyword>
<dbReference type="Pfam" id="PF12597">
    <property type="entry name" value="Cox20"/>
    <property type="match status" value="1"/>
</dbReference>
<keyword evidence="4 12" id="KW-0812">Transmembrane</keyword>
<proteinExistence type="inferred from homology"/>
<dbReference type="InterPro" id="IPR022533">
    <property type="entry name" value="Cox20"/>
</dbReference>
<dbReference type="PANTHER" id="PTHR31586">
    <property type="entry name" value="CYTOCHROME C OXIDASE PROTEIN 20"/>
    <property type="match status" value="1"/>
</dbReference>
<organism evidence="13 14">
    <name type="scientific">Exophiala sideris</name>
    <dbReference type="NCBI Taxonomy" id="1016849"/>
    <lineage>
        <taxon>Eukaryota</taxon>
        <taxon>Fungi</taxon>
        <taxon>Dikarya</taxon>
        <taxon>Ascomycota</taxon>
        <taxon>Pezizomycotina</taxon>
        <taxon>Eurotiomycetes</taxon>
        <taxon>Chaetothyriomycetidae</taxon>
        <taxon>Chaetothyriales</taxon>
        <taxon>Herpotrichiellaceae</taxon>
        <taxon>Exophiala</taxon>
    </lineage>
</organism>
<dbReference type="Proteomes" id="UP000053599">
    <property type="component" value="Unassembled WGS sequence"/>
</dbReference>
<evidence type="ECO:0000256" key="8">
    <source>
        <dbReference type="ARBA" id="ARBA00023136"/>
    </source>
</evidence>